<sequence>MVVDPASASYGASRLARRQSPAAHEIPSSPNKKNGPQGRFSRLYELTVSMLISLRMFRSDQRLYLRPRRDPSFLLKAFFERLRNNFENMPVRVENPHSPNEVLDPKANGEHTKEFISVRLRNALDSTEVDRNRTASTEFSES</sequence>
<organism evidence="2 3">
    <name type="scientific">Caballeronia pedi</name>
    <dbReference type="NCBI Taxonomy" id="1777141"/>
    <lineage>
        <taxon>Bacteria</taxon>
        <taxon>Pseudomonadati</taxon>
        <taxon>Pseudomonadota</taxon>
        <taxon>Betaproteobacteria</taxon>
        <taxon>Burkholderiales</taxon>
        <taxon>Burkholderiaceae</taxon>
        <taxon>Caballeronia</taxon>
    </lineage>
</organism>
<comment type="caution">
    <text evidence="2">The sequence shown here is derived from an EMBL/GenBank/DDBJ whole genome shotgun (WGS) entry which is preliminary data.</text>
</comment>
<dbReference type="EMBL" id="FCOE02000039">
    <property type="protein sequence ID" value="SAK93930.1"/>
    <property type="molecule type" value="Genomic_DNA"/>
</dbReference>
<dbReference type="AlphaFoldDB" id="A0A158DHP6"/>
<feature type="region of interest" description="Disordered" evidence="1">
    <location>
        <begin position="90"/>
        <end position="109"/>
    </location>
</feature>
<evidence type="ECO:0000256" key="1">
    <source>
        <dbReference type="SAM" id="MobiDB-lite"/>
    </source>
</evidence>
<evidence type="ECO:0000313" key="3">
    <source>
        <dbReference type="Proteomes" id="UP000054911"/>
    </source>
</evidence>
<name>A0A158DHP6_9BURK</name>
<accession>A0A158DHP6</accession>
<feature type="region of interest" description="Disordered" evidence="1">
    <location>
        <begin position="1"/>
        <end position="39"/>
    </location>
</feature>
<protein>
    <submittedName>
        <fullName evidence="2">Uncharacterized protein</fullName>
    </submittedName>
</protein>
<gene>
    <name evidence="2" type="ORF">AWB80_06892</name>
</gene>
<dbReference type="Proteomes" id="UP000054911">
    <property type="component" value="Unassembled WGS sequence"/>
</dbReference>
<proteinExistence type="predicted"/>
<evidence type="ECO:0000313" key="2">
    <source>
        <dbReference type="EMBL" id="SAK93930.1"/>
    </source>
</evidence>
<keyword evidence="3" id="KW-1185">Reference proteome</keyword>
<reference evidence="2" key="1">
    <citation type="submission" date="2016-01" db="EMBL/GenBank/DDBJ databases">
        <authorList>
            <person name="Peeters C."/>
        </authorList>
    </citation>
    <scope>NUCLEOTIDE SEQUENCE [LARGE SCALE GENOMIC DNA]</scope>
    <source>
        <strain evidence="2">LMG 29323</strain>
    </source>
</reference>